<gene>
    <name evidence="2 3" type="primary">bioD</name>
    <name evidence="3" type="ORF">ABSH63_12805</name>
</gene>
<dbReference type="InterPro" id="IPR027417">
    <property type="entry name" value="P-loop_NTPase"/>
</dbReference>
<name>A0ABV2ACB2_9GAMM</name>
<organism evidence="3 4">
    <name type="scientific">Sinimarinibacterium thermocellulolyticum</name>
    <dbReference type="NCBI Taxonomy" id="3170016"/>
    <lineage>
        <taxon>Bacteria</taxon>
        <taxon>Pseudomonadati</taxon>
        <taxon>Pseudomonadota</taxon>
        <taxon>Gammaproteobacteria</taxon>
        <taxon>Nevskiales</taxon>
        <taxon>Nevskiaceae</taxon>
        <taxon>Sinimarinibacterium</taxon>
    </lineage>
</organism>
<dbReference type="EC" id="6.3.3.3" evidence="2"/>
<comment type="catalytic activity">
    <reaction evidence="2">
        <text>(7R,8S)-7,8-diammoniononanoate + CO2 + ATP = (4R,5S)-dethiobiotin + ADP + phosphate + 3 H(+)</text>
        <dbReference type="Rhea" id="RHEA:15805"/>
        <dbReference type="ChEBI" id="CHEBI:15378"/>
        <dbReference type="ChEBI" id="CHEBI:16526"/>
        <dbReference type="ChEBI" id="CHEBI:30616"/>
        <dbReference type="ChEBI" id="CHEBI:43474"/>
        <dbReference type="ChEBI" id="CHEBI:149469"/>
        <dbReference type="ChEBI" id="CHEBI:149473"/>
        <dbReference type="ChEBI" id="CHEBI:456216"/>
        <dbReference type="EC" id="6.3.3.3"/>
    </reaction>
</comment>
<feature type="binding site" evidence="2">
    <location>
        <position position="116"/>
    </location>
    <ligand>
        <name>Mg(2+)</name>
        <dbReference type="ChEBI" id="CHEBI:18420"/>
    </ligand>
</feature>
<comment type="subunit">
    <text evidence="2">Homodimer.</text>
</comment>
<dbReference type="SUPFAM" id="SSF52540">
    <property type="entry name" value="P-loop containing nucleoside triphosphate hydrolases"/>
    <property type="match status" value="1"/>
</dbReference>
<dbReference type="EMBL" id="JBEPIJ010000016">
    <property type="protein sequence ID" value="MES0874877.1"/>
    <property type="molecule type" value="Genomic_DNA"/>
</dbReference>
<keyword evidence="4" id="KW-1185">Reference proteome</keyword>
<feature type="binding site" evidence="2">
    <location>
        <position position="42"/>
    </location>
    <ligand>
        <name>substrate</name>
    </ligand>
</feature>
<dbReference type="PANTHER" id="PTHR43210:SF5">
    <property type="entry name" value="DETHIOBIOTIN SYNTHETASE"/>
    <property type="match status" value="1"/>
</dbReference>
<keyword evidence="2" id="KW-0067">ATP-binding</keyword>
<sequence>MPRTIFVTGTDTGVGKTHASCALLRRARRKGLRACGYKPVASGCERTAEGLRNADALALLAESAPGLAYAQVNPYPLEPPIAPHVAARDAGVRLDLAVLDAGHDALAATHELVLVEGAGGWRVPLHDTIGFDDWVAARGWPVVLVVAMRLGCINHALLSAESIVRRTHLLGWIANCMPPEMPRLQESLQTLRQRLPAPLIGVLPEGTDIQRASAALSWPS</sequence>
<comment type="caution">
    <text evidence="3">The sequence shown here is derived from an EMBL/GenBank/DDBJ whole genome shotgun (WGS) entry which is preliminary data.</text>
</comment>
<reference evidence="3 4" key="1">
    <citation type="submission" date="2024-06" db="EMBL/GenBank/DDBJ databases">
        <authorList>
            <person name="Li Z."/>
            <person name="Jiang Y."/>
        </authorList>
    </citation>
    <scope>NUCLEOTIDE SEQUENCE [LARGE SCALE GENOMIC DNA]</scope>
    <source>
        <strain evidence="3 4">HSW-8</strain>
    </source>
</reference>
<keyword evidence="2" id="KW-0460">Magnesium</keyword>
<feature type="binding site" evidence="2">
    <location>
        <position position="55"/>
    </location>
    <ligand>
        <name>Mg(2+)</name>
        <dbReference type="ChEBI" id="CHEBI:18420"/>
    </ligand>
</feature>
<evidence type="ECO:0000256" key="1">
    <source>
        <dbReference type="ARBA" id="ARBA00022756"/>
    </source>
</evidence>
<dbReference type="HAMAP" id="MF_00336">
    <property type="entry name" value="BioD"/>
    <property type="match status" value="1"/>
</dbReference>
<comment type="function">
    <text evidence="2">Catalyzes a mechanistically unusual reaction, the ATP-dependent insertion of CO2 between the N7 and N8 nitrogen atoms of 7,8-diaminopelargonic acid (DAPA, also called 7,8-diammoniononanoate) to form a ureido ring.</text>
</comment>
<proteinExistence type="inferred from homology"/>
<evidence type="ECO:0000256" key="2">
    <source>
        <dbReference type="HAMAP-Rule" id="MF_00336"/>
    </source>
</evidence>
<keyword evidence="1 2" id="KW-0093">Biotin biosynthesis</keyword>
<feature type="binding site" evidence="2">
    <location>
        <begin position="175"/>
        <end position="176"/>
    </location>
    <ligand>
        <name>ATP</name>
        <dbReference type="ChEBI" id="CHEBI:30616"/>
    </ligand>
</feature>
<accession>A0ABV2ACB2</accession>
<keyword evidence="2 3" id="KW-0436">Ligase</keyword>
<evidence type="ECO:0000313" key="4">
    <source>
        <dbReference type="Proteomes" id="UP001465331"/>
    </source>
</evidence>
<feature type="binding site" evidence="2">
    <location>
        <begin position="116"/>
        <end position="119"/>
    </location>
    <ligand>
        <name>ATP</name>
        <dbReference type="ChEBI" id="CHEBI:30616"/>
    </ligand>
</feature>
<dbReference type="PIRSF" id="PIRSF006755">
    <property type="entry name" value="DTB_synth"/>
    <property type="match status" value="1"/>
</dbReference>
<comment type="cofactor">
    <cofactor evidence="2">
        <name>Mg(2+)</name>
        <dbReference type="ChEBI" id="CHEBI:18420"/>
    </cofactor>
</comment>
<comment type="subcellular location">
    <subcellularLocation>
        <location evidence="2">Cytoplasm</location>
    </subcellularLocation>
</comment>
<dbReference type="NCBIfam" id="TIGR00347">
    <property type="entry name" value="bioD"/>
    <property type="match status" value="1"/>
</dbReference>
<dbReference type="Proteomes" id="UP001465331">
    <property type="component" value="Unassembled WGS sequence"/>
</dbReference>
<protein>
    <recommendedName>
        <fullName evidence="2">ATP-dependent dethiobiotin synthetase BioD</fullName>
        <ecNumber evidence="2">6.3.3.3</ecNumber>
    </recommendedName>
    <alternativeName>
        <fullName evidence="2">DTB synthetase</fullName>
        <shortName evidence="2">DTBS</shortName>
    </alternativeName>
    <alternativeName>
        <fullName evidence="2">Dethiobiotin synthase</fullName>
    </alternativeName>
</protein>
<comment type="caution">
    <text evidence="2">Lacks conserved residue(s) required for the propagation of feature annotation.</text>
</comment>
<dbReference type="Gene3D" id="3.40.50.300">
    <property type="entry name" value="P-loop containing nucleotide triphosphate hydrolases"/>
    <property type="match status" value="1"/>
</dbReference>
<dbReference type="RefSeq" id="WP_352890261.1">
    <property type="nucleotide sequence ID" value="NZ_JBEPIJ010000016.1"/>
</dbReference>
<keyword evidence="2" id="KW-0547">Nucleotide-binding</keyword>
<feature type="binding site" evidence="2">
    <location>
        <begin position="204"/>
        <end position="206"/>
    </location>
    <ligand>
        <name>ATP</name>
        <dbReference type="ChEBI" id="CHEBI:30616"/>
    </ligand>
</feature>
<evidence type="ECO:0000313" key="3">
    <source>
        <dbReference type="EMBL" id="MES0874877.1"/>
    </source>
</evidence>
<feature type="binding site" evidence="2">
    <location>
        <position position="17"/>
    </location>
    <ligand>
        <name>Mg(2+)</name>
        <dbReference type="ChEBI" id="CHEBI:18420"/>
    </ligand>
</feature>
<dbReference type="GO" id="GO:0004141">
    <property type="term" value="F:dethiobiotin synthase activity"/>
    <property type="evidence" value="ECO:0007669"/>
    <property type="project" value="UniProtKB-EC"/>
</dbReference>
<dbReference type="Pfam" id="PF13500">
    <property type="entry name" value="AAA_26"/>
    <property type="match status" value="1"/>
</dbReference>
<keyword evidence="2" id="KW-0479">Metal-binding</keyword>
<dbReference type="CDD" id="cd03109">
    <property type="entry name" value="DTBS"/>
    <property type="match status" value="1"/>
</dbReference>
<comment type="pathway">
    <text evidence="2">Cofactor biosynthesis; biotin biosynthesis; biotin from 7,8-diaminononanoate: step 1/2.</text>
</comment>
<feature type="binding site" evidence="2">
    <location>
        <position position="55"/>
    </location>
    <ligand>
        <name>ATP</name>
        <dbReference type="ChEBI" id="CHEBI:30616"/>
    </ligand>
</feature>
<comment type="similarity">
    <text evidence="2">Belongs to the dethiobiotin synthetase family.</text>
</comment>
<feature type="binding site" evidence="2">
    <location>
        <begin position="13"/>
        <end position="18"/>
    </location>
    <ligand>
        <name>ATP</name>
        <dbReference type="ChEBI" id="CHEBI:30616"/>
    </ligand>
</feature>
<keyword evidence="2" id="KW-0963">Cytoplasm</keyword>
<dbReference type="PANTHER" id="PTHR43210">
    <property type="entry name" value="DETHIOBIOTIN SYNTHETASE"/>
    <property type="match status" value="1"/>
</dbReference>
<feature type="active site" evidence="2">
    <location>
        <position position="38"/>
    </location>
</feature>
<dbReference type="InterPro" id="IPR004472">
    <property type="entry name" value="DTB_synth_BioD"/>
</dbReference>